<feature type="domain" description="Gfo/Idh/MocA-like oxidoreductase N-terminal" evidence="1">
    <location>
        <begin position="7"/>
        <end position="120"/>
    </location>
</feature>
<evidence type="ECO:0000259" key="1">
    <source>
        <dbReference type="Pfam" id="PF01408"/>
    </source>
</evidence>
<reference evidence="2 3" key="1">
    <citation type="submission" date="2020-08" db="EMBL/GenBank/DDBJ databases">
        <title>The genome sequence of type strain Novosphingobium flavum NBRC 111647.</title>
        <authorList>
            <person name="Liu Y."/>
        </authorList>
    </citation>
    <scope>NUCLEOTIDE SEQUENCE [LARGE SCALE GENOMIC DNA]</scope>
    <source>
        <strain evidence="2 3">NBRC 111647</strain>
    </source>
</reference>
<dbReference type="InterPro" id="IPR000683">
    <property type="entry name" value="Gfo/Idh/MocA-like_OxRdtase_N"/>
</dbReference>
<dbReference type="InterPro" id="IPR036291">
    <property type="entry name" value="NAD(P)-bd_dom_sf"/>
</dbReference>
<keyword evidence="3" id="KW-1185">Reference proteome</keyword>
<accession>A0A7X1FTJ7</accession>
<organism evidence="2 3">
    <name type="scientific">Novosphingobium flavum</name>
    <dbReference type="NCBI Taxonomy" id="1778672"/>
    <lineage>
        <taxon>Bacteria</taxon>
        <taxon>Pseudomonadati</taxon>
        <taxon>Pseudomonadota</taxon>
        <taxon>Alphaproteobacteria</taxon>
        <taxon>Sphingomonadales</taxon>
        <taxon>Sphingomonadaceae</taxon>
        <taxon>Novosphingobium</taxon>
    </lineage>
</organism>
<protein>
    <submittedName>
        <fullName evidence="2">Gfo/Idh/MocA family oxidoreductase</fullName>
    </submittedName>
</protein>
<dbReference type="PANTHER" id="PTHR43377">
    <property type="entry name" value="BILIVERDIN REDUCTASE A"/>
    <property type="match status" value="1"/>
</dbReference>
<gene>
    <name evidence="2" type="ORF">H7F51_14485</name>
</gene>
<dbReference type="Gene3D" id="3.40.50.720">
    <property type="entry name" value="NAD(P)-binding Rossmann-like Domain"/>
    <property type="match status" value="1"/>
</dbReference>
<dbReference type="AlphaFoldDB" id="A0A7X1FTJ7"/>
<sequence>MVEPASFGLVGTGTWAAQVHAPALADCPNVRLVGVYGRDPGRTAAVAEPHGAQAFDDFDRFLDGVDAVAFAVAPQVQSALARRAAEAGKMLLLEKPLATSLAEGCELVATIDRADVAARVFLPGLHSAEVRQLIASARALQPQTATASFNSRALVPGGRFADSPWRSEPFGPLLDVAPHMLAVLVSVLGPVVCAAATRTGKAAFQCSLDHAGGGRSSFSLDLLDETRTGPCELYSFGAADHVLEGGPFQHDWLACYREAVRSLTGGDASAYGQVADVRFGQELVAIVDAACASIATGGSVKRTAPAGKVRRLG</sequence>
<evidence type="ECO:0000313" key="3">
    <source>
        <dbReference type="Proteomes" id="UP000566813"/>
    </source>
</evidence>
<dbReference type="Pfam" id="PF01408">
    <property type="entry name" value="GFO_IDH_MocA"/>
    <property type="match status" value="1"/>
</dbReference>
<dbReference type="Proteomes" id="UP000566813">
    <property type="component" value="Unassembled WGS sequence"/>
</dbReference>
<name>A0A7X1FTJ7_9SPHN</name>
<dbReference type="GO" id="GO:0000166">
    <property type="term" value="F:nucleotide binding"/>
    <property type="evidence" value="ECO:0007669"/>
    <property type="project" value="InterPro"/>
</dbReference>
<dbReference type="PANTHER" id="PTHR43377:SF1">
    <property type="entry name" value="BILIVERDIN REDUCTASE A"/>
    <property type="match status" value="1"/>
</dbReference>
<dbReference type="EMBL" id="JACLAW010000011">
    <property type="protein sequence ID" value="MBC2666725.1"/>
    <property type="molecule type" value="Genomic_DNA"/>
</dbReference>
<proteinExistence type="predicted"/>
<comment type="caution">
    <text evidence="2">The sequence shown here is derived from an EMBL/GenBank/DDBJ whole genome shotgun (WGS) entry which is preliminary data.</text>
</comment>
<evidence type="ECO:0000313" key="2">
    <source>
        <dbReference type="EMBL" id="MBC2666725.1"/>
    </source>
</evidence>
<dbReference type="Gene3D" id="3.30.360.10">
    <property type="entry name" value="Dihydrodipicolinate Reductase, domain 2"/>
    <property type="match status" value="1"/>
</dbReference>
<dbReference type="SUPFAM" id="SSF51735">
    <property type="entry name" value="NAD(P)-binding Rossmann-fold domains"/>
    <property type="match status" value="1"/>
</dbReference>
<dbReference type="InterPro" id="IPR051450">
    <property type="entry name" value="Gfo/Idh/MocA_Oxidoreductases"/>
</dbReference>